<dbReference type="AlphaFoldDB" id="A0A1I3HMA2"/>
<organism evidence="12 13">
    <name type="scientific">Tindallia magadiensis</name>
    <dbReference type="NCBI Taxonomy" id="69895"/>
    <lineage>
        <taxon>Bacteria</taxon>
        <taxon>Bacillati</taxon>
        <taxon>Bacillota</taxon>
        <taxon>Clostridia</taxon>
        <taxon>Peptostreptococcales</taxon>
        <taxon>Tindalliaceae</taxon>
        <taxon>Tindallia</taxon>
    </lineage>
</organism>
<feature type="domain" description="ABC transmembrane type-1" evidence="11">
    <location>
        <begin position="91"/>
        <end position="280"/>
    </location>
</feature>
<keyword evidence="5 10" id="KW-0812">Transmembrane</keyword>
<evidence type="ECO:0000256" key="6">
    <source>
        <dbReference type="ARBA" id="ARBA00022989"/>
    </source>
</evidence>
<feature type="transmembrane region" description="Helical" evidence="10">
    <location>
        <begin position="93"/>
        <end position="119"/>
    </location>
</feature>
<comment type="subcellular location">
    <subcellularLocation>
        <location evidence="1 10">Cell membrane</location>
        <topology evidence="1 10">Multi-pass membrane protein</topology>
    </subcellularLocation>
</comment>
<reference evidence="13" key="1">
    <citation type="submission" date="2016-10" db="EMBL/GenBank/DDBJ databases">
        <authorList>
            <person name="Varghese N."/>
            <person name="Submissions S."/>
        </authorList>
    </citation>
    <scope>NUCLEOTIDE SEQUENCE [LARGE SCALE GENOMIC DNA]</scope>
    <source>
        <strain evidence="13">Z-7934</strain>
    </source>
</reference>
<evidence type="ECO:0000256" key="9">
    <source>
        <dbReference type="ARBA" id="ARBA00041106"/>
    </source>
</evidence>
<comment type="similarity">
    <text evidence="2 10">Belongs to the binding-protein-dependent transport system permease family.</text>
</comment>
<feature type="transmembrane region" description="Helical" evidence="10">
    <location>
        <begin position="32"/>
        <end position="49"/>
    </location>
</feature>
<feature type="transmembrane region" description="Helical" evidence="10">
    <location>
        <begin position="209"/>
        <end position="233"/>
    </location>
</feature>
<comment type="function">
    <text evidence="8">Part of the ABC transporter complex GsiABCD involved in glutathione import. Probably responsible for the translocation of the substrate across the membrane.</text>
</comment>
<dbReference type="PROSITE" id="PS50928">
    <property type="entry name" value="ABC_TM1"/>
    <property type="match status" value="1"/>
</dbReference>
<evidence type="ECO:0000313" key="12">
    <source>
        <dbReference type="EMBL" id="SFI36876.1"/>
    </source>
</evidence>
<name>A0A1I3HMA2_9FIRM</name>
<evidence type="ECO:0000259" key="11">
    <source>
        <dbReference type="PROSITE" id="PS50928"/>
    </source>
</evidence>
<dbReference type="PANTHER" id="PTHR43386">
    <property type="entry name" value="OLIGOPEPTIDE TRANSPORT SYSTEM PERMEASE PROTEIN APPC"/>
    <property type="match status" value="1"/>
</dbReference>
<dbReference type="PANTHER" id="PTHR43386:SF3">
    <property type="entry name" value="GLUTATHIONE TRANSPORT SYSTEM PERMEASE PROTEIN GSID"/>
    <property type="match status" value="1"/>
</dbReference>
<keyword evidence="13" id="KW-1185">Reference proteome</keyword>
<accession>A0A1I3HMA2</accession>
<dbReference type="InterPro" id="IPR000515">
    <property type="entry name" value="MetI-like"/>
</dbReference>
<keyword evidence="3 10" id="KW-0813">Transport</keyword>
<evidence type="ECO:0000256" key="8">
    <source>
        <dbReference type="ARBA" id="ARBA00037215"/>
    </source>
</evidence>
<dbReference type="STRING" id="69895.SAMN05192551_11416"/>
<evidence type="ECO:0000256" key="1">
    <source>
        <dbReference type="ARBA" id="ARBA00004651"/>
    </source>
</evidence>
<feature type="transmembrane region" description="Helical" evidence="10">
    <location>
        <begin position="140"/>
        <end position="166"/>
    </location>
</feature>
<dbReference type="InterPro" id="IPR035906">
    <property type="entry name" value="MetI-like_sf"/>
</dbReference>
<sequence>MAEITKQKIPKEVFEVESPLKGLTKKFMKKKTAVVSLVFILLLLVIAVVRPTPYDISEVNYTNTLSPPSSENWFGTDEYGRDVFSRMIHGTRLSLSVALAGVTIGGLIGTFLGIIAGYYRGFLEKVIMRACDVMLSFPGLLLAIGIVAIIGPGLINVVIAIAVYGIPNFTRIIRSSTLAIKELLYIEASRSIGVSDTRLLLKHILPGTIPAFIVSYTMRLGTAIISAASLSFLGFGASSRNPDWGAMLSSGRDYIGLAPHMLFYPGMAIFLTVLAFNMVGDGLRDTLDPKLD</sequence>
<dbReference type="InterPro" id="IPR050366">
    <property type="entry name" value="BP-dependent_transpt_permease"/>
</dbReference>
<keyword evidence="4" id="KW-1003">Cell membrane</keyword>
<evidence type="ECO:0000256" key="3">
    <source>
        <dbReference type="ARBA" id="ARBA00022448"/>
    </source>
</evidence>
<dbReference type="EMBL" id="FOQA01000014">
    <property type="protein sequence ID" value="SFI36876.1"/>
    <property type="molecule type" value="Genomic_DNA"/>
</dbReference>
<dbReference type="GO" id="GO:0071916">
    <property type="term" value="F:dipeptide transmembrane transporter activity"/>
    <property type="evidence" value="ECO:0007669"/>
    <property type="project" value="TreeGrafter"/>
</dbReference>
<dbReference type="Gene3D" id="1.10.3720.10">
    <property type="entry name" value="MetI-like"/>
    <property type="match status" value="1"/>
</dbReference>
<evidence type="ECO:0000256" key="10">
    <source>
        <dbReference type="RuleBase" id="RU363032"/>
    </source>
</evidence>
<dbReference type="RefSeq" id="WP_207646671.1">
    <property type="nucleotide sequence ID" value="NZ_FOQA01000014.1"/>
</dbReference>
<proteinExistence type="inferred from homology"/>
<evidence type="ECO:0000256" key="7">
    <source>
        <dbReference type="ARBA" id="ARBA00023136"/>
    </source>
</evidence>
<evidence type="ECO:0000313" key="13">
    <source>
        <dbReference type="Proteomes" id="UP000199287"/>
    </source>
</evidence>
<evidence type="ECO:0000256" key="4">
    <source>
        <dbReference type="ARBA" id="ARBA00022475"/>
    </source>
</evidence>
<dbReference type="Proteomes" id="UP000199287">
    <property type="component" value="Unassembled WGS sequence"/>
</dbReference>
<dbReference type="SUPFAM" id="SSF161098">
    <property type="entry name" value="MetI-like"/>
    <property type="match status" value="1"/>
</dbReference>
<dbReference type="InterPro" id="IPR025966">
    <property type="entry name" value="OppC_N"/>
</dbReference>
<feature type="transmembrane region" description="Helical" evidence="10">
    <location>
        <begin position="254"/>
        <end position="279"/>
    </location>
</feature>
<keyword evidence="7 10" id="KW-0472">Membrane</keyword>
<dbReference type="Pfam" id="PF12911">
    <property type="entry name" value="OppC_N"/>
    <property type="match status" value="1"/>
</dbReference>
<dbReference type="Pfam" id="PF00528">
    <property type="entry name" value="BPD_transp_1"/>
    <property type="match status" value="1"/>
</dbReference>
<keyword evidence="6 10" id="KW-1133">Transmembrane helix</keyword>
<protein>
    <recommendedName>
        <fullName evidence="9">Glutathione transport system permease protein GsiD</fullName>
    </recommendedName>
</protein>
<gene>
    <name evidence="12" type="ORF">SAMN05192551_11416</name>
</gene>
<dbReference type="CDD" id="cd06261">
    <property type="entry name" value="TM_PBP2"/>
    <property type="match status" value="1"/>
</dbReference>
<evidence type="ECO:0000256" key="2">
    <source>
        <dbReference type="ARBA" id="ARBA00009306"/>
    </source>
</evidence>
<dbReference type="GO" id="GO:0005886">
    <property type="term" value="C:plasma membrane"/>
    <property type="evidence" value="ECO:0007669"/>
    <property type="project" value="UniProtKB-SubCell"/>
</dbReference>
<evidence type="ECO:0000256" key="5">
    <source>
        <dbReference type="ARBA" id="ARBA00022692"/>
    </source>
</evidence>